<dbReference type="AlphaFoldDB" id="A0A2J7Q132"/>
<reference evidence="2 3" key="1">
    <citation type="submission" date="2017-12" db="EMBL/GenBank/DDBJ databases">
        <title>Hemimetabolous genomes reveal molecular basis of termite eusociality.</title>
        <authorList>
            <person name="Harrison M.C."/>
            <person name="Jongepier E."/>
            <person name="Robertson H.M."/>
            <person name="Arning N."/>
            <person name="Bitard-Feildel T."/>
            <person name="Chao H."/>
            <person name="Childers C.P."/>
            <person name="Dinh H."/>
            <person name="Doddapaneni H."/>
            <person name="Dugan S."/>
            <person name="Gowin J."/>
            <person name="Greiner C."/>
            <person name="Han Y."/>
            <person name="Hu H."/>
            <person name="Hughes D.S.T."/>
            <person name="Huylmans A.-K."/>
            <person name="Kemena C."/>
            <person name="Kremer L.P.M."/>
            <person name="Lee S.L."/>
            <person name="Lopez-Ezquerra A."/>
            <person name="Mallet L."/>
            <person name="Monroy-Kuhn J.M."/>
            <person name="Moser A."/>
            <person name="Murali S.C."/>
            <person name="Muzny D.M."/>
            <person name="Otani S."/>
            <person name="Piulachs M.-D."/>
            <person name="Poelchau M."/>
            <person name="Qu J."/>
            <person name="Schaub F."/>
            <person name="Wada-Katsumata A."/>
            <person name="Worley K.C."/>
            <person name="Xie Q."/>
            <person name="Ylla G."/>
            <person name="Poulsen M."/>
            <person name="Gibbs R.A."/>
            <person name="Schal C."/>
            <person name="Richards S."/>
            <person name="Belles X."/>
            <person name="Korb J."/>
            <person name="Bornberg-Bauer E."/>
        </authorList>
    </citation>
    <scope>NUCLEOTIDE SEQUENCE [LARGE SCALE GENOMIC DNA]</scope>
    <source>
        <tissue evidence="2">Whole body</tissue>
    </source>
</reference>
<protein>
    <recommendedName>
        <fullName evidence="1">Integrase catalytic domain-containing protein</fullName>
    </recommendedName>
</protein>
<dbReference type="Proteomes" id="UP000235965">
    <property type="component" value="Unassembled WGS sequence"/>
</dbReference>
<name>A0A2J7Q132_9NEOP</name>
<dbReference type="InParanoid" id="A0A2J7Q132"/>
<dbReference type="Pfam" id="PF00665">
    <property type="entry name" value="rve"/>
    <property type="match status" value="1"/>
</dbReference>
<dbReference type="InterPro" id="IPR012337">
    <property type="entry name" value="RNaseH-like_sf"/>
</dbReference>
<keyword evidence="3" id="KW-1185">Reference proteome</keyword>
<dbReference type="PANTHER" id="PTHR47326">
    <property type="entry name" value="TRANSPOSABLE ELEMENT TC3 TRANSPOSASE-LIKE PROTEIN"/>
    <property type="match status" value="1"/>
</dbReference>
<dbReference type="GO" id="GO:0015074">
    <property type="term" value="P:DNA integration"/>
    <property type="evidence" value="ECO:0007669"/>
    <property type="project" value="InterPro"/>
</dbReference>
<dbReference type="EMBL" id="NEVH01019960">
    <property type="protein sequence ID" value="PNF22285.1"/>
    <property type="molecule type" value="Genomic_DNA"/>
</dbReference>
<dbReference type="STRING" id="105785.A0A2J7Q132"/>
<dbReference type="PANTHER" id="PTHR47326:SF1">
    <property type="entry name" value="HTH PSQ-TYPE DOMAIN-CONTAINING PROTEIN"/>
    <property type="match status" value="1"/>
</dbReference>
<dbReference type="Gene3D" id="3.30.420.10">
    <property type="entry name" value="Ribonuclease H-like superfamily/Ribonuclease H"/>
    <property type="match status" value="2"/>
</dbReference>
<dbReference type="InterPro" id="IPR001584">
    <property type="entry name" value="Integrase_cat-core"/>
</dbReference>
<dbReference type="OrthoDB" id="422540at2759"/>
<dbReference type="InterPro" id="IPR036397">
    <property type="entry name" value="RNaseH_sf"/>
</dbReference>
<sequence length="412" mass="47395">MASPQQNAFCVLEFAKTNSVVTVQRAFRRRFGINPPCPKNIRRWFRQFQESGCLCKRPPVSEEQVARIRAAFERSPPKSTNRASRELAIPHSTVWRVLTVRLHLKPYRLQLVQALTNDDKRKRMEFCDSMLEMMEDETFISLLIFIEHERDSPKVNVFCAVSQDKVYGPFFFEGNTVTGQTYLDMLQNWFFTSPQADSHDFIFQQDGAPPHWHLMVRDFLNEKVPQQWIGRKGAKDLAFCAWPARSSDLTVCDFFLSGGYTYCLTAVDRFTRWPEAIPIPDITAYTVARALMTGWISRFGCPQTITTDQGRQFESQLFHSLAKLCGIQLSRTTAHHPAANGLVERFHRTLKAAIMCHADQHWTEALSLVLLGIRTAFKEDLQASVAELVYGEPLRIPVNNKKFCEEFPTSWT</sequence>
<evidence type="ECO:0000259" key="1">
    <source>
        <dbReference type="PROSITE" id="PS50994"/>
    </source>
</evidence>
<comment type="caution">
    <text evidence="2">The sequence shown here is derived from an EMBL/GenBank/DDBJ whole genome shotgun (WGS) entry which is preliminary data.</text>
</comment>
<dbReference type="PROSITE" id="PS50994">
    <property type="entry name" value="INTEGRASE"/>
    <property type="match status" value="1"/>
</dbReference>
<evidence type="ECO:0000313" key="2">
    <source>
        <dbReference type="EMBL" id="PNF22285.1"/>
    </source>
</evidence>
<accession>A0A2J7Q132</accession>
<dbReference type="SUPFAM" id="SSF53098">
    <property type="entry name" value="Ribonuclease H-like"/>
    <property type="match status" value="1"/>
</dbReference>
<gene>
    <name evidence="2" type="ORF">B7P43_G02917</name>
</gene>
<feature type="domain" description="Integrase catalytic" evidence="1">
    <location>
        <begin position="221"/>
        <end position="401"/>
    </location>
</feature>
<evidence type="ECO:0000313" key="3">
    <source>
        <dbReference type="Proteomes" id="UP000235965"/>
    </source>
</evidence>
<proteinExistence type="predicted"/>
<dbReference type="GO" id="GO:0003676">
    <property type="term" value="F:nucleic acid binding"/>
    <property type="evidence" value="ECO:0007669"/>
    <property type="project" value="InterPro"/>
</dbReference>
<dbReference type="Pfam" id="PF16087">
    <property type="entry name" value="DUF4817"/>
    <property type="match status" value="1"/>
</dbReference>
<dbReference type="FunFam" id="3.30.420.10:FF:000032">
    <property type="entry name" value="Retrovirus-related Pol polyprotein from transposon 297-like Protein"/>
    <property type="match status" value="1"/>
</dbReference>
<dbReference type="InterPro" id="IPR032135">
    <property type="entry name" value="DUF4817"/>
</dbReference>
<organism evidence="2 3">
    <name type="scientific">Cryptotermes secundus</name>
    <dbReference type="NCBI Taxonomy" id="105785"/>
    <lineage>
        <taxon>Eukaryota</taxon>
        <taxon>Metazoa</taxon>
        <taxon>Ecdysozoa</taxon>
        <taxon>Arthropoda</taxon>
        <taxon>Hexapoda</taxon>
        <taxon>Insecta</taxon>
        <taxon>Pterygota</taxon>
        <taxon>Neoptera</taxon>
        <taxon>Polyneoptera</taxon>
        <taxon>Dictyoptera</taxon>
        <taxon>Blattodea</taxon>
        <taxon>Blattoidea</taxon>
        <taxon>Termitoidae</taxon>
        <taxon>Kalotermitidae</taxon>
        <taxon>Cryptotermitinae</taxon>
        <taxon>Cryptotermes</taxon>
    </lineage>
</organism>